<organism evidence="1">
    <name type="scientific">Arundo donax</name>
    <name type="common">Giant reed</name>
    <name type="synonym">Donax arundinaceus</name>
    <dbReference type="NCBI Taxonomy" id="35708"/>
    <lineage>
        <taxon>Eukaryota</taxon>
        <taxon>Viridiplantae</taxon>
        <taxon>Streptophyta</taxon>
        <taxon>Embryophyta</taxon>
        <taxon>Tracheophyta</taxon>
        <taxon>Spermatophyta</taxon>
        <taxon>Magnoliopsida</taxon>
        <taxon>Liliopsida</taxon>
        <taxon>Poales</taxon>
        <taxon>Poaceae</taxon>
        <taxon>PACMAD clade</taxon>
        <taxon>Arundinoideae</taxon>
        <taxon>Arundineae</taxon>
        <taxon>Arundo</taxon>
    </lineage>
</organism>
<reference evidence="1" key="1">
    <citation type="submission" date="2014-09" db="EMBL/GenBank/DDBJ databases">
        <authorList>
            <person name="Magalhaes I.L.F."/>
            <person name="Oliveira U."/>
            <person name="Santos F.R."/>
            <person name="Vidigal T.H.D.A."/>
            <person name="Brescovit A.D."/>
            <person name="Santos A.J."/>
        </authorList>
    </citation>
    <scope>NUCLEOTIDE SEQUENCE</scope>
    <source>
        <tissue evidence="1">Shoot tissue taken approximately 20 cm above the soil surface</tissue>
    </source>
</reference>
<protein>
    <submittedName>
        <fullName evidence="1">Uncharacterized protein</fullName>
    </submittedName>
</protein>
<name>A0A0A9GA84_ARUDO</name>
<evidence type="ECO:0000313" key="1">
    <source>
        <dbReference type="EMBL" id="JAE21985.1"/>
    </source>
</evidence>
<sequence length="37" mass="4338">MEYGDYCLCSSFQNKTVQVLKGKQLDHLYLHHLTLPN</sequence>
<proteinExistence type="predicted"/>
<reference evidence="1" key="2">
    <citation type="journal article" date="2015" name="Data Brief">
        <title>Shoot transcriptome of the giant reed, Arundo donax.</title>
        <authorList>
            <person name="Barrero R.A."/>
            <person name="Guerrero F.D."/>
            <person name="Moolhuijzen P."/>
            <person name="Goolsby J.A."/>
            <person name="Tidwell J."/>
            <person name="Bellgard S.E."/>
            <person name="Bellgard M.I."/>
        </authorList>
    </citation>
    <scope>NUCLEOTIDE SEQUENCE</scope>
    <source>
        <tissue evidence="1">Shoot tissue taken approximately 20 cm above the soil surface</tissue>
    </source>
</reference>
<accession>A0A0A9GA84</accession>
<dbReference type="AlphaFoldDB" id="A0A0A9GA84"/>
<dbReference type="EMBL" id="GBRH01175911">
    <property type="protein sequence ID" value="JAE21985.1"/>
    <property type="molecule type" value="Transcribed_RNA"/>
</dbReference>